<keyword evidence="2 3" id="KW-0378">Hydrolase</keyword>
<protein>
    <recommendedName>
        <fullName evidence="3">Carboxylic ester hydrolase</fullName>
        <ecNumber evidence="3">3.1.1.-</ecNumber>
    </recommendedName>
</protein>
<evidence type="ECO:0000313" key="6">
    <source>
        <dbReference type="Proteomes" id="UP000283269"/>
    </source>
</evidence>
<dbReference type="Gene3D" id="3.40.50.1820">
    <property type="entry name" value="alpha/beta hydrolase"/>
    <property type="match status" value="1"/>
</dbReference>
<dbReference type="PROSITE" id="PS00122">
    <property type="entry name" value="CARBOXYLESTERASE_B_1"/>
    <property type="match status" value="1"/>
</dbReference>
<dbReference type="Proteomes" id="UP000283269">
    <property type="component" value="Unassembled WGS sequence"/>
</dbReference>
<dbReference type="EC" id="3.1.1.-" evidence="3"/>
<name>A0A409XQJ6_PSICY</name>
<dbReference type="GO" id="GO:0016787">
    <property type="term" value="F:hydrolase activity"/>
    <property type="evidence" value="ECO:0007669"/>
    <property type="project" value="UniProtKB-KW"/>
</dbReference>
<gene>
    <name evidence="5" type="ORF">CVT25_003125</name>
</gene>
<feature type="non-terminal residue" evidence="5">
    <location>
        <position position="1"/>
    </location>
</feature>
<dbReference type="OrthoDB" id="408631at2759"/>
<dbReference type="STRING" id="93625.A0A409XQJ6"/>
<evidence type="ECO:0000256" key="1">
    <source>
        <dbReference type="ARBA" id="ARBA00005964"/>
    </source>
</evidence>
<comment type="similarity">
    <text evidence="1 3">Belongs to the type-B carboxylesterase/lipase family.</text>
</comment>
<reference evidence="5 6" key="1">
    <citation type="journal article" date="2018" name="Evol. Lett.">
        <title>Horizontal gene cluster transfer increased hallucinogenic mushroom diversity.</title>
        <authorList>
            <person name="Reynolds H.T."/>
            <person name="Vijayakumar V."/>
            <person name="Gluck-Thaler E."/>
            <person name="Korotkin H.B."/>
            <person name="Matheny P.B."/>
            <person name="Slot J.C."/>
        </authorList>
    </citation>
    <scope>NUCLEOTIDE SEQUENCE [LARGE SCALE GENOMIC DNA]</scope>
    <source>
        <strain evidence="5 6">2631</strain>
    </source>
</reference>
<evidence type="ECO:0000256" key="3">
    <source>
        <dbReference type="RuleBase" id="RU361235"/>
    </source>
</evidence>
<proteinExistence type="inferred from homology"/>
<dbReference type="EMBL" id="NHYD01000855">
    <property type="protein sequence ID" value="PPQ93093.1"/>
    <property type="molecule type" value="Genomic_DNA"/>
</dbReference>
<organism evidence="5 6">
    <name type="scientific">Psilocybe cyanescens</name>
    <dbReference type="NCBI Taxonomy" id="93625"/>
    <lineage>
        <taxon>Eukaryota</taxon>
        <taxon>Fungi</taxon>
        <taxon>Dikarya</taxon>
        <taxon>Basidiomycota</taxon>
        <taxon>Agaricomycotina</taxon>
        <taxon>Agaricomycetes</taxon>
        <taxon>Agaricomycetidae</taxon>
        <taxon>Agaricales</taxon>
        <taxon>Agaricineae</taxon>
        <taxon>Strophariaceae</taxon>
        <taxon>Psilocybe</taxon>
    </lineage>
</organism>
<dbReference type="SUPFAM" id="SSF53474">
    <property type="entry name" value="alpha/beta-Hydrolases"/>
    <property type="match status" value="1"/>
</dbReference>
<evidence type="ECO:0000256" key="2">
    <source>
        <dbReference type="ARBA" id="ARBA00022801"/>
    </source>
</evidence>
<evidence type="ECO:0000313" key="5">
    <source>
        <dbReference type="EMBL" id="PPQ93093.1"/>
    </source>
</evidence>
<dbReference type="InterPro" id="IPR029058">
    <property type="entry name" value="AB_hydrolase_fold"/>
</dbReference>
<comment type="caution">
    <text evidence="5">The sequence shown here is derived from an EMBL/GenBank/DDBJ whole genome shotgun (WGS) entry which is preliminary data.</text>
</comment>
<dbReference type="InterPro" id="IPR019826">
    <property type="entry name" value="Carboxylesterase_B_AS"/>
</dbReference>
<keyword evidence="6" id="KW-1185">Reference proteome</keyword>
<accession>A0A409XQJ6</accession>
<dbReference type="Pfam" id="PF00135">
    <property type="entry name" value="COesterase"/>
    <property type="match status" value="1"/>
</dbReference>
<evidence type="ECO:0000259" key="4">
    <source>
        <dbReference type="Pfam" id="PF00135"/>
    </source>
</evidence>
<dbReference type="InterPro" id="IPR002018">
    <property type="entry name" value="CarbesteraseB"/>
</dbReference>
<feature type="domain" description="Carboxylesterase type B" evidence="4">
    <location>
        <begin position="1"/>
        <end position="466"/>
    </location>
</feature>
<sequence length="503" mass="54909">GTFKGLQNKTTGITSFLGIPFADAPVKDLRWRAPVFPPSSHKGTVDATKFAAACIRTTQTTVASETSEDCLFGNVYMPNNTHVGDDLPVLVWFHGGGFQSGNTHSFPPDFIMGSSSQPFVFASFEYRLGQFGFLGGSEIGNNGSLNAGLLDQRTTLKWVQTYIGLFGGDNSQVTIWGQSAGAGSILYHLMANGGDTEGLFHAAIAHSPPLTYTPLFNDSYDENIYQQFAQLAGCGSGGSDKRDQDTLGCLRKASSQTLARAGSKLLDARPDTLFVFAPVLDGSLITERPVEAYKAGRFAHVPIIAGSNTDEGSHWSSTITDPAANTSMRDATEDTVFNFLLGQYSNLTRDTMDTAFSFYPLEDYDNSFSLQGQQMYGETRYICSALMATPAVPAFGNYAYQYHYDNPHLGSNHESELKAFFGPPDNSDDEDLALFETMRQYWTSFVTSCKPVSFDGPLWHPVNGAGGSVRIFLNPQRIVMEQVDDALVSRCEFWHGITDETLT</sequence>
<dbReference type="AlphaFoldDB" id="A0A409XQJ6"/>
<dbReference type="PANTHER" id="PTHR11559">
    <property type="entry name" value="CARBOXYLESTERASE"/>
    <property type="match status" value="1"/>
</dbReference>
<dbReference type="InParanoid" id="A0A409XQJ6"/>
<dbReference type="InterPro" id="IPR050309">
    <property type="entry name" value="Type-B_Carboxylest/Lipase"/>
</dbReference>